<evidence type="ECO:0000259" key="9">
    <source>
        <dbReference type="Pfam" id="PF01225"/>
    </source>
</evidence>
<comment type="caution">
    <text evidence="7">Lacks conserved residue(s) required for the propagation of feature annotation.</text>
</comment>
<dbReference type="Gene3D" id="3.40.1390.10">
    <property type="entry name" value="MurE/MurF, N-terminal domain"/>
    <property type="match status" value="1"/>
</dbReference>
<keyword evidence="6 7" id="KW-0961">Cell wall biogenesis/degradation</keyword>
<sequence>MILLKDILYRVAIESVIGDTNVAIQNIDFDSRKISLNDVFVAIRGEANDGHEFIAKAEENGAIAIVCEELPAKQINGITYVLVENSKEALAMIANNFYQQPSGKLKLVGVTGTNGKTTISSLLHQLFTLAGYKVGLISTIKIVVGEEEFSTRLTTPDSLTINKYLKKMNDAGVEFCFMEVSSHGIAQHRTAGLEFKGGIFTNLSHDHLDYHKSFQEYRDVKKKFFDELPKSAFAITNSDDKNGAFMLQNTKATKKTYALKTNADYRVQIIENELSGLLLKINNNEVWSTLIGNFNAYNLGAIYAAADLLGLKELENLKYISQLKAVSGRFQYLISAKENITAIVDYAHTPDALQNVLETINAIRTKNEELITVVGCGGDRDATKRPIMGKVASDLSTKVIFTSDNPRTEDPDRIIEEVEAGVEAHNWSKIISITNRKQAIKSACAMANTKDIILIAGKGHETYQEVNGVRSDFDDIKIVQEMLEQFNK</sequence>
<dbReference type="Gene3D" id="3.90.190.20">
    <property type="entry name" value="Mur ligase, C-terminal domain"/>
    <property type="match status" value="1"/>
</dbReference>
<comment type="PTM">
    <text evidence="7">Carboxylation is probably crucial for Mg(2+) binding and, consequently, for the gamma-phosphate positioning of ATP.</text>
</comment>
<dbReference type="InterPro" id="IPR036615">
    <property type="entry name" value="Mur_ligase_C_dom_sf"/>
</dbReference>
<keyword evidence="7" id="KW-0460">Magnesium</keyword>
<evidence type="ECO:0000313" key="13">
    <source>
        <dbReference type="Proteomes" id="UP001230915"/>
    </source>
</evidence>
<feature type="binding site" evidence="7">
    <location>
        <begin position="112"/>
        <end position="118"/>
    </location>
    <ligand>
        <name>ATP</name>
        <dbReference type="ChEBI" id="CHEBI:30616"/>
    </ligand>
</feature>
<comment type="function">
    <text evidence="7">Catalyzes the addition of meso-diaminopimelic acid to the nucleotide precursor UDP-N-acetylmuramoyl-L-alanyl-D-glutamate (UMAG) in the biosynthesis of bacterial cell-wall peptidoglycan.</text>
</comment>
<dbReference type="InterPro" id="IPR005761">
    <property type="entry name" value="UDP-N-AcMur-Glu-dNH2Pim_ligase"/>
</dbReference>
<proteinExistence type="inferred from homology"/>
<dbReference type="EMBL" id="JAVHUL010000035">
    <property type="protein sequence ID" value="MDQ7918235.1"/>
    <property type="molecule type" value="Genomic_DNA"/>
</dbReference>
<feature type="binding site" evidence="7">
    <location>
        <position position="181"/>
    </location>
    <ligand>
        <name>UDP-N-acetyl-alpha-D-muramoyl-L-alanyl-D-glutamate</name>
        <dbReference type="ChEBI" id="CHEBI:83900"/>
    </ligand>
</feature>
<feature type="binding site" evidence="7">
    <location>
        <begin position="154"/>
        <end position="155"/>
    </location>
    <ligand>
        <name>UDP-N-acetyl-alpha-D-muramoyl-L-alanyl-D-glutamate</name>
        <dbReference type="ChEBI" id="CHEBI:83900"/>
    </ligand>
</feature>
<dbReference type="SUPFAM" id="SSF53244">
    <property type="entry name" value="MurD-like peptide ligases, peptide-binding domain"/>
    <property type="match status" value="1"/>
</dbReference>
<keyword evidence="7" id="KW-0963">Cytoplasm</keyword>
<dbReference type="InterPro" id="IPR013221">
    <property type="entry name" value="Mur_ligase_cen"/>
</dbReference>
<dbReference type="RefSeq" id="WP_308865229.1">
    <property type="nucleotide sequence ID" value="NZ_JAVHUL010000035.1"/>
</dbReference>
<name>A0ABU1A3M2_9FLAO</name>
<dbReference type="Pfam" id="PF02875">
    <property type="entry name" value="Mur_ligase_C"/>
    <property type="match status" value="1"/>
</dbReference>
<dbReference type="Gene3D" id="3.40.1190.10">
    <property type="entry name" value="Mur-like, catalytic domain"/>
    <property type="match status" value="1"/>
</dbReference>
<evidence type="ECO:0000256" key="8">
    <source>
        <dbReference type="RuleBase" id="RU004135"/>
    </source>
</evidence>
<feature type="binding site" evidence="7">
    <location>
        <position position="457"/>
    </location>
    <ligand>
        <name>meso-2,6-diaminopimelate</name>
        <dbReference type="ChEBI" id="CHEBI:57791"/>
    </ligand>
</feature>
<evidence type="ECO:0000256" key="7">
    <source>
        <dbReference type="HAMAP-Rule" id="MF_00208"/>
    </source>
</evidence>
<keyword evidence="4 7" id="KW-0573">Peptidoglycan synthesis</keyword>
<protein>
    <recommendedName>
        <fullName evidence="7">UDP-N-acetylmuramoyl-L-alanyl-D-glutamate--2,6-diaminopimelate ligase</fullName>
        <ecNumber evidence="7">6.3.2.13</ecNumber>
    </recommendedName>
    <alternativeName>
        <fullName evidence="7">Meso-A2pm-adding enzyme</fullName>
    </alternativeName>
    <alternativeName>
        <fullName evidence="7">Meso-diaminopimelate-adding enzyme</fullName>
    </alternativeName>
    <alternativeName>
        <fullName evidence="7">UDP-MurNAc-L-Ala-D-Glu:meso-diaminopimelate ligase</fullName>
    </alternativeName>
    <alternativeName>
        <fullName evidence="7">UDP-MurNAc-tripeptide synthetase</fullName>
    </alternativeName>
    <alternativeName>
        <fullName evidence="7">UDP-N-acetylmuramyl-tripeptide synthetase</fullName>
    </alternativeName>
</protein>
<dbReference type="EC" id="6.3.2.13" evidence="7"/>
<evidence type="ECO:0000256" key="1">
    <source>
        <dbReference type="ARBA" id="ARBA00005898"/>
    </source>
</evidence>
<dbReference type="SUPFAM" id="SSF53623">
    <property type="entry name" value="MurD-like peptide ligases, catalytic domain"/>
    <property type="match status" value="1"/>
</dbReference>
<accession>A0ABU1A3M2</accession>
<comment type="cofactor">
    <cofactor evidence="7">
        <name>Mg(2+)</name>
        <dbReference type="ChEBI" id="CHEBI:18420"/>
    </cofactor>
</comment>
<dbReference type="Proteomes" id="UP001230915">
    <property type="component" value="Unassembled WGS sequence"/>
</dbReference>
<evidence type="ECO:0000259" key="10">
    <source>
        <dbReference type="Pfam" id="PF02875"/>
    </source>
</evidence>
<evidence type="ECO:0000256" key="6">
    <source>
        <dbReference type="ARBA" id="ARBA00023316"/>
    </source>
</evidence>
<feature type="binding site" evidence="7">
    <location>
        <position position="380"/>
    </location>
    <ligand>
        <name>meso-2,6-diaminopimelate</name>
        <dbReference type="ChEBI" id="CHEBI:57791"/>
    </ligand>
</feature>
<keyword evidence="7 12" id="KW-0436">Ligase</keyword>
<keyword evidence="7" id="KW-0067">ATP-binding</keyword>
<feature type="short sequence motif" description="Meso-diaminopimelate recognition motif" evidence="7">
    <location>
        <begin position="404"/>
        <end position="407"/>
    </location>
</feature>
<keyword evidence="7" id="KW-0547">Nucleotide-binding</keyword>
<dbReference type="HAMAP" id="MF_00208">
    <property type="entry name" value="MurE"/>
    <property type="match status" value="1"/>
</dbReference>
<reference evidence="12 13" key="1">
    <citation type="submission" date="2023-08" db="EMBL/GenBank/DDBJ databases">
        <title>Mesonia sp. MT50, isolated from deep-sea sediment of the Mariana Trench.</title>
        <authorList>
            <person name="Fu H."/>
        </authorList>
    </citation>
    <scope>NUCLEOTIDE SEQUENCE [LARGE SCALE GENOMIC DNA]</scope>
    <source>
        <strain evidence="12 13">MT50</strain>
    </source>
</reference>
<keyword evidence="2 7" id="KW-0132">Cell division</keyword>
<feature type="domain" description="Mur ligase central" evidence="11">
    <location>
        <begin position="110"/>
        <end position="305"/>
    </location>
</feature>
<feature type="domain" description="Mur ligase N-terminal catalytic" evidence="9">
    <location>
        <begin position="24"/>
        <end position="98"/>
    </location>
</feature>
<gene>
    <name evidence="7" type="primary">murE</name>
    <name evidence="12" type="ORF">RBU60_11670</name>
</gene>
<dbReference type="SUPFAM" id="SSF63418">
    <property type="entry name" value="MurE/MurF N-terminal domain"/>
    <property type="match status" value="1"/>
</dbReference>
<dbReference type="PANTHER" id="PTHR23135:SF4">
    <property type="entry name" value="UDP-N-ACETYLMURAMOYL-L-ALANYL-D-GLUTAMATE--2,6-DIAMINOPIMELATE LIGASE MURE HOMOLOG, CHLOROPLASTIC"/>
    <property type="match status" value="1"/>
</dbReference>
<comment type="similarity">
    <text evidence="1 7">Belongs to the MurCDEF family. MurE subfamily.</text>
</comment>
<dbReference type="InterPro" id="IPR035911">
    <property type="entry name" value="MurE/MurF_N"/>
</dbReference>
<evidence type="ECO:0000259" key="11">
    <source>
        <dbReference type="Pfam" id="PF08245"/>
    </source>
</evidence>
<feature type="binding site" evidence="7">
    <location>
        <position position="31"/>
    </location>
    <ligand>
        <name>UDP-N-acetyl-alpha-D-muramoyl-L-alanyl-D-glutamate</name>
        <dbReference type="ChEBI" id="CHEBI:83900"/>
    </ligand>
</feature>
<keyword evidence="3 7" id="KW-0133">Cell shape</keyword>
<evidence type="ECO:0000313" key="12">
    <source>
        <dbReference type="EMBL" id="MDQ7918235.1"/>
    </source>
</evidence>
<evidence type="ECO:0000256" key="4">
    <source>
        <dbReference type="ARBA" id="ARBA00022984"/>
    </source>
</evidence>
<dbReference type="InterPro" id="IPR036565">
    <property type="entry name" value="Mur-like_cat_sf"/>
</dbReference>
<comment type="pathway">
    <text evidence="7 8">Cell wall biogenesis; peptidoglycan biosynthesis.</text>
</comment>
<dbReference type="GO" id="GO:0008765">
    <property type="term" value="F:UDP-N-acetylmuramoylalanyl-D-glutamate-2,6-diaminopimelate ligase activity"/>
    <property type="evidence" value="ECO:0007669"/>
    <property type="project" value="UniProtKB-EC"/>
</dbReference>
<feature type="binding site" evidence="7">
    <location>
        <position position="189"/>
    </location>
    <ligand>
        <name>UDP-N-acetyl-alpha-D-muramoyl-L-alanyl-D-glutamate</name>
        <dbReference type="ChEBI" id="CHEBI:83900"/>
    </ligand>
</feature>
<evidence type="ECO:0000256" key="2">
    <source>
        <dbReference type="ARBA" id="ARBA00022618"/>
    </source>
</evidence>
<comment type="subcellular location">
    <subcellularLocation>
        <location evidence="7 8">Cytoplasm</location>
    </subcellularLocation>
</comment>
<comment type="catalytic activity">
    <reaction evidence="7">
        <text>UDP-N-acetyl-alpha-D-muramoyl-L-alanyl-D-glutamate + meso-2,6-diaminopimelate + ATP = UDP-N-acetyl-alpha-D-muramoyl-L-alanyl-gamma-D-glutamyl-meso-2,6-diaminopimelate + ADP + phosphate + H(+)</text>
        <dbReference type="Rhea" id="RHEA:23676"/>
        <dbReference type="ChEBI" id="CHEBI:15378"/>
        <dbReference type="ChEBI" id="CHEBI:30616"/>
        <dbReference type="ChEBI" id="CHEBI:43474"/>
        <dbReference type="ChEBI" id="CHEBI:57791"/>
        <dbReference type="ChEBI" id="CHEBI:83900"/>
        <dbReference type="ChEBI" id="CHEBI:83905"/>
        <dbReference type="ChEBI" id="CHEBI:456216"/>
        <dbReference type="EC" id="6.3.2.13"/>
    </reaction>
</comment>
<feature type="modified residue" description="N6-carboxylysine" evidence="7">
    <location>
        <position position="221"/>
    </location>
</feature>
<dbReference type="InterPro" id="IPR000713">
    <property type="entry name" value="Mur_ligase_N"/>
</dbReference>
<evidence type="ECO:0000256" key="3">
    <source>
        <dbReference type="ARBA" id="ARBA00022960"/>
    </source>
</evidence>
<keyword evidence="5 7" id="KW-0131">Cell cycle</keyword>
<dbReference type="InterPro" id="IPR004101">
    <property type="entry name" value="Mur_ligase_C"/>
</dbReference>
<dbReference type="NCBIfam" id="TIGR01085">
    <property type="entry name" value="murE"/>
    <property type="match status" value="1"/>
</dbReference>
<feature type="binding site" evidence="7">
    <location>
        <position position="187"/>
    </location>
    <ligand>
        <name>UDP-N-acetyl-alpha-D-muramoyl-L-alanyl-D-glutamate</name>
        <dbReference type="ChEBI" id="CHEBI:83900"/>
    </ligand>
</feature>
<feature type="binding site" evidence="7">
    <location>
        <position position="461"/>
    </location>
    <ligand>
        <name>meso-2,6-diaminopimelate</name>
        <dbReference type="ChEBI" id="CHEBI:57791"/>
    </ligand>
</feature>
<dbReference type="Pfam" id="PF08245">
    <property type="entry name" value="Mur_ligase_M"/>
    <property type="match status" value="1"/>
</dbReference>
<feature type="domain" description="Mur ligase C-terminal" evidence="10">
    <location>
        <begin position="328"/>
        <end position="459"/>
    </location>
</feature>
<feature type="binding site" evidence="7">
    <location>
        <begin position="404"/>
        <end position="407"/>
    </location>
    <ligand>
        <name>meso-2,6-diaminopimelate</name>
        <dbReference type="ChEBI" id="CHEBI:57791"/>
    </ligand>
</feature>
<comment type="caution">
    <text evidence="12">The sequence shown here is derived from an EMBL/GenBank/DDBJ whole genome shotgun (WGS) entry which is preliminary data.</text>
</comment>
<evidence type="ECO:0000256" key="5">
    <source>
        <dbReference type="ARBA" id="ARBA00023306"/>
    </source>
</evidence>
<organism evidence="12 13">
    <name type="scientific">Mesonia profundi</name>
    <dbReference type="NCBI Taxonomy" id="3070998"/>
    <lineage>
        <taxon>Bacteria</taxon>
        <taxon>Pseudomonadati</taxon>
        <taxon>Bacteroidota</taxon>
        <taxon>Flavobacteriia</taxon>
        <taxon>Flavobacteriales</taxon>
        <taxon>Flavobacteriaceae</taxon>
        <taxon>Mesonia</taxon>
    </lineage>
</organism>
<dbReference type="PANTHER" id="PTHR23135">
    <property type="entry name" value="MUR LIGASE FAMILY MEMBER"/>
    <property type="match status" value="1"/>
</dbReference>
<dbReference type="Pfam" id="PF01225">
    <property type="entry name" value="Mur_ligase"/>
    <property type="match status" value="1"/>
</dbReference>
<keyword evidence="13" id="KW-1185">Reference proteome</keyword>
<dbReference type="NCBIfam" id="NF001126">
    <property type="entry name" value="PRK00139.1-4"/>
    <property type="match status" value="1"/>
</dbReference>